<keyword evidence="4" id="KW-1185">Reference proteome</keyword>
<proteinExistence type="predicted"/>
<evidence type="ECO:0000313" key="3">
    <source>
        <dbReference type="EMBL" id="KRH94567.1"/>
    </source>
</evidence>
<feature type="compositionally biased region" description="Basic and acidic residues" evidence="1">
    <location>
        <begin position="65"/>
        <end position="95"/>
    </location>
</feature>
<sequence length="107" mass="12711">MLLKSIFIFIIIIILIIVALIIGIFYIWPYIKAILILIFNFIRRMWQRLLGMKHSHGPFHHGHGKSVENDESKDEKPTEESKDESEQQLKGEVNHQNRLFRKIMEKV</sequence>
<dbReference type="VEuPathDB" id="MicrosporidiaDB:M153_20900013173"/>
<gene>
    <name evidence="3" type="ORF">M153_20900013173</name>
</gene>
<organism evidence="3 4">
    <name type="scientific">Pseudoloma neurophilia</name>
    <dbReference type="NCBI Taxonomy" id="146866"/>
    <lineage>
        <taxon>Eukaryota</taxon>
        <taxon>Fungi</taxon>
        <taxon>Fungi incertae sedis</taxon>
        <taxon>Microsporidia</taxon>
        <taxon>Pseudoloma</taxon>
    </lineage>
</organism>
<evidence type="ECO:0000313" key="4">
    <source>
        <dbReference type="Proteomes" id="UP000051530"/>
    </source>
</evidence>
<evidence type="ECO:0000256" key="1">
    <source>
        <dbReference type="SAM" id="MobiDB-lite"/>
    </source>
</evidence>
<reference evidence="3 4" key="1">
    <citation type="submission" date="2015-07" db="EMBL/GenBank/DDBJ databases">
        <title>The genome of Pseudoloma neurophilia, a relevant intracellular parasite of the zebrafish.</title>
        <authorList>
            <person name="Ndikumana S."/>
            <person name="Pelin A."/>
            <person name="Sanders J."/>
            <person name="Corradi N."/>
        </authorList>
    </citation>
    <scope>NUCLEOTIDE SEQUENCE [LARGE SCALE GENOMIC DNA]</scope>
    <source>
        <strain evidence="3 4">MK1</strain>
    </source>
</reference>
<keyword evidence="2" id="KW-0812">Transmembrane</keyword>
<dbReference type="Proteomes" id="UP000051530">
    <property type="component" value="Unassembled WGS sequence"/>
</dbReference>
<protein>
    <submittedName>
        <fullName evidence="3">Uncharacterized protein</fullName>
    </submittedName>
</protein>
<keyword evidence="2" id="KW-1133">Transmembrane helix</keyword>
<evidence type="ECO:0000256" key="2">
    <source>
        <dbReference type="SAM" id="Phobius"/>
    </source>
</evidence>
<feature type="transmembrane region" description="Helical" evidence="2">
    <location>
        <begin position="6"/>
        <end position="39"/>
    </location>
</feature>
<dbReference type="AlphaFoldDB" id="A0A0R0M664"/>
<keyword evidence="2" id="KW-0472">Membrane</keyword>
<accession>A0A0R0M664</accession>
<dbReference type="EMBL" id="LGUB01000057">
    <property type="protein sequence ID" value="KRH94567.1"/>
    <property type="molecule type" value="Genomic_DNA"/>
</dbReference>
<feature type="region of interest" description="Disordered" evidence="1">
    <location>
        <begin position="58"/>
        <end position="107"/>
    </location>
</feature>
<name>A0A0R0M664_9MICR</name>
<comment type="caution">
    <text evidence="3">The sequence shown here is derived from an EMBL/GenBank/DDBJ whole genome shotgun (WGS) entry which is preliminary data.</text>
</comment>